<name>A0A261VR34_9BORD</name>
<evidence type="ECO:0000256" key="1">
    <source>
        <dbReference type="SAM" id="Coils"/>
    </source>
</evidence>
<organism evidence="5 6">
    <name type="scientific">Bordetella genomosp. 2</name>
    <dbReference type="NCBI Taxonomy" id="1983456"/>
    <lineage>
        <taxon>Bacteria</taxon>
        <taxon>Pseudomonadati</taxon>
        <taxon>Pseudomonadota</taxon>
        <taxon>Betaproteobacteria</taxon>
        <taxon>Burkholderiales</taxon>
        <taxon>Alcaligenaceae</taxon>
        <taxon>Bordetella</taxon>
    </lineage>
</organism>
<dbReference type="Proteomes" id="UP000215633">
    <property type="component" value="Unassembled WGS sequence"/>
</dbReference>
<dbReference type="InterPro" id="IPR029063">
    <property type="entry name" value="SAM-dependent_MTases_sf"/>
</dbReference>
<feature type="domain" description="Spore protein YkvP/CgeB glycosyl transferase-like" evidence="4">
    <location>
        <begin position="899"/>
        <end position="1013"/>
    </location>
</feature>
<keyword evidence="6" id="KW-1185">Reference proteome</keyword>
<proteinExistence type="predicted"/>
<dbReference type="Gene3D" id="3.40.50.2000">
    <property type="entry name" value="Glycogen Phosphorylase B"/>
    <property type="match status" value="2"/>
</dbReference>
<dbReference type="Pfam" id="PF13692">
    <property type="entry name" value="Glyco_trans_1_4"/>
    <property type="match status" value="1"/>
</dbReference>
<feature type="compositionally biased region" description="Polar residues" evidence="2">
    <location>
        <begin position="663"/>
        <end position="674"/>
    </location>
</feature>
<dbReference type="PANTHER" id="PTHR45615:SF80">
    <property type="entry name" value="GRIP DOMAIN-CONTAINING PROTEIN"/>
    <property type="match status" value="1"/>
</dbReference>
<dbReference type="Gene3D" id="3.40.50.150">
    <property type="entry name" value="Vaccinia Virus protein VP39"/>
    <property type="match status" value="1"/>
</dbReference>
<dbReference type="SUPFAM" id="SSF53335">
    <property type="entry name" value="S-adenosyl-L-methionine-dependent methyltransferases"/>
    <property type="match status" value="1"/>
</dbReference>
<evidence type="ECO:0000313" key="5">
    <source>
        <dbReference type="EMBL" id="OZI75713.1"/>
    </source>
</evidence>
<keyword evidence="1" id="KW-0175">Coiled coil</keyword>
<dbReference type="CDD" id="cd02440">
    <property type="entry name" value="AdoMet_MTases"/>
    <property type="match status" value="1"/>
</dbReference>
<evidence type="ECO:0000256" key="2">
    <source>
        <dbReference type="SAM" id="MobiDB-lite"/>
    </source>
</evidence>
<gene>
    <name evidence="5" type="ORF">CAL24_10825</name>
</gene>
<dbReference type="InterPro" id="IPR013216">
    <property type="entry name" value="Methyltransf_11"/>
</dbReference>
<comment type="caution">
    <text evidence="5">The sequence shown here is derived from an EMBL/GenBank/DDBJ whole genome shotgun (WGS) entry which is preliminary data.</text>
</comment>
<dbReference type="Pfam" id="PF13524">
    <property type="entry name" value="Glyco_trans_1_2"/>
    <property type="match status" value="1"/>
</dbReference>
<dbReference type="GO" id="GO:0008757">
    <property type="term" value="F:S-adenosylmethionine-dependent methyltransferase activity"/>
    <property type="evidence" value="ECO:0007669"/>
    <property type="project" value="InterPro"/>
</dbReference>
<dbReference type="Gene3D" id="1.10.287.1490">
    <property type="match status" value="1"/>
</dbReference>
<evidence type="ECO:0000313" key="6">
    <source>
        <dbReference type="Proteomes" id="UP000215633"/>
    </source>
</evidence>
<accession>A0A261VR34</accession>
<evidence type="ECO:0008006" key="7">
    <source>
        <dbReference type="Google" id="ProtNLM"/>
    </source>
</evidence>
<dbReference type="PANTHER" id="PTHR45615">
    <property type="entry name" value="MYOSIN HEAVY CHAIN, NON-MUSCLE"/>
    <property type="match status" value="1"/>
</dbReference>
<dbReference type="Pfam" id="PF08241">
    <property type="entry name" value="Methyltransf_11"/>
    <property type="match status" value="1"/>
</dbReference>
<reference evidence="6" key="1">
    <citation type="submission" date="2017-05" db="EMBL/GenBank/DDBJ databases">
        <title>Complete and WGS of Bordetella genogroups.</title>
        <authorList>
            <person name="Spilker T."/>
            <person name="Lipuma J."/>
        </authorList>
    </citation>
    <scope>NUCLEOTIDE SEQUENCE [LARGE SCALE GENOMIC DNA]</scope>
    <source>
        <strain evidence="6">AU8256</strain>
    </source>
</reference>
<feature type="coiled-coil region" evidence="1">
    <location>
        <begin position="210"/>
        <end position="619"/>
    </location>
</feature>
<feature type="region of interest" description="Disordered" evidence="2">
    <location>
        <begin position="652"/>
        <end position="687"/>
    </location>
</feature>
<dbReference type="SUPFAM" id="SSF53756">
    <property type="entry name" value="UDP-Glycosyltransferase/glycogen phosphorylase"/>
    <property type="match status" value="1"/>
</dbReference>
<sequence length="1769" mass="199945">MSAILTMQQQGWEAYAGKLGTDLMQKAQDRLAWLCEQVQGDHILEADCGQAAALILLARDGKTVVGLCSDPVVYKQARAFIGQEPAQVQRAVTLHEGNLDEVPSLIDRSFDTIILTESIAQASKPRELIELAYRKLKPEGRLITLWPLGVQDTIRARHTFFVREPARHLGRHFDTQETRVFGDAIAFVSKARKKVLARTPATTTWPDALVKDLEAALKDAEQAAVDKLHAAHEQLLAMQAQYDDATERLAALDSLQAEHESQATTLRAQLEAVQHAQKDAEAAAQQEIAELKAELQARQSAADQAAQAVAQVQAQSRILELEQVQQIAVLRHEKLERDLRIQELERRAADAQRDARDAENARDAAKQSLLAGEVAAKVQREQFESRIRDLEARARELEAQAAEALRDAQTAREEAAQQLHASETATHTQRTQFEQRIQELRVSLDSRLAEYAALRAQYEQDQQQAAQRLASLEADKVQSEKQLAMLQTEMAALRTEVTGLRTAREQLAGQHRQAELSLKTLNAQLLQVRTQNEQTQTRAAAQAKELQDKLARAQMELTTVSTQLKDAQLKYRDALGQYRDAQGREKEAEGKIRHLERRVRNLQHEKEQALHQVEQTRNTQSFQLGYALLHGFKSWSAFSRLPSDLMRIRREAKARRERKQRKLSAQGQATTTAAPSRPVIRPPQSPTMLVSQPAVTIGEQAAKTRIAAIMDEFTFHSYAPECDLLQLRPESWQQEIEAFKPDLVFIESAWKGVEDLWARKVSNCTEEVRALLQWAKANQVPSMFWNKEDPVHFSTFIELASLVDHVFTTDIDCIPKYKKILGHNRVYLLPFAAQPATHNPIEIYDRKDAFNFAGSYYLRYPERQRDFAALIDTVQQFRPVEIYDRNYEKPHPHYQFPEKYSRYILGTLKFDEIDRAYKGYRYGINMNTIKQSQTMFARRVFELLASNTVVVSNFSRGMRLLFGDLVISSDSADQIDNRVRELCGDELMYRKFRLAGLRKVMAEHTYRHRLAYIRAKLSNTSYISQIPGIGFVATANNQAELRTLADGLRRQKHPGCRLFVLTTLSMTEIDRTDTRISHHDSAESLIAAIRTNASQLELLGLMHPQDYYGEHYADDLAWAATYCSAADAYGKAAQYRYEAGQSSLRNDGQQYKFMKELPLRAAAVRITTVNDHQLTAWLTNADGATTEQRNTLAIDEFNYLASGADAPDESIALVRDLKFALGGVSLVRDLAPLAESMVPAETLNGDSDDDLPSISAAELAEAIVPPASKLITLKMNGNALRITSRLPPEKHAYMYVRTAYRREDINMVLNSQFQLVCDDPGDVRTVFEFQDKDGKKISHSMMGASGTHALAIPNECVYIRFGLRVLGAADIKIHKLVLGTHGEKPAVIAGRSPILVLTKQYPAYDDLYRYGFLHTRVRAYVREGHPVEIFRITSQPSQPYREFENIDVASGDATLLRNTLKSGRYKHVLVHILDTNMWNVLKEFLDTIKVTVWAHGSEIQLWPRRAYEFVDMTPEQVARKKKLSDNRKSFWRTVLSHPSKNLSIVFVSNWLKNTTEQDIGVSLAHDKFQVIPNFVDNTIFTYSQKTAADRTKILSIRPYSGRTYANDLTVNAILALSKKPFFENLHFELCGDGELYDDTTRPLASFSNVTLTKKFLTHREISKKHKGYGILLCPTRMDTQGVSRDEAMASGLVPITSDVAAVSEFFSEKEGYMCPAEDAASLANAIEHAFNHPTEFLEKSLAASKRISNHLNFARTIQRELELFITASN</sequence>
<evidence type="ECO:0000259" key="4">
    <source>
        <dbReference type="Pfam" id="PF13524"/>
    </source>
</evidence>
<protein>
    <recommendedName>
        <fullName evidence="7">Methyltransferase type 11 domain-containing protein</fullName>
    </recommendedName>
</protein>
<evidence type="ECO:0000259" key="3">
    <source>
        <dbReference type="Pfam" id="PF08241"/>
    </source>
</evidence>
<feature type="compositionally biased region" description="Basic residues" evidence="2">
    <location>
        <begin position="652"/>
        <end position="662"/>
    </location>
</feature>
<dbReference type="InterPro" id="IPR055259">
    <property type="entry name" value="YkvP/CgeB_Glyco_trans-like"/>
</dbReference>
<feature type="domain" description="Methyltransferase type 11" evidence="3">
    <location>
        <begin position="44"/>
        <end position="143"/>
    </location>
</feature>
<dbReference type="CDD" id="cd03801">
    <property type="entry name" value="GT4_PimA-like"/>
    <property type="match status" value="1"/>
</dbReference>
<dbReference type="EMBL" id="NEVT01000006">
    <property type="protein sequence ID" value="OZI75713.1"/>
    <property type="molecule type" value="Genomic_DNA"/>
</dbReference>